<dbReference type="RefSeq" id="WP_204979586.1">
    <property type="nucleotide sequence ID" value="NZ_JBHTII010000002.1"/>
</dbReference>
<dbReference type="Gene3D" id="3.40.50.720">
    <property type="entry name" value="NAD(P)-binding Rossmann-like Domain"/>
    <property type="match status" value="1"/>
</dbReference>
<accession>A0ABW3ALG5</accession>
<comment type="caution">
    <text evidence="11">The sequence shown here is derived from an EMBL/GenBank/DDBJ whole genome shotgun (WGS) entry which is preliminary data.</text>
</comment>
<evidence type="ECO:0000256" key="8">
    <source>
        <dbReference type="ARBA" id="ARBA00049243"/>
    </source>
</evidence>
<comment type="cofactor">
    <cofactor evidence="1 9">
        <name>Zn(2+)</name>
        <dbReference type="ChEBI" id="CHEBI:29105"/>
    </cofactor>
</comment>
<evidence type="ECO:0000256" key="7">
    <source>
        <dbReference type="ARBA" id="ARBA00049164"/>
    </source>
</evidence>
<keyword evidence="5 9" id="KW-0862">Zinc</keyword>
<dbReference type="Pfam" id="PF08240">
    <property type="entry name" value="ADH_N"/>
    <property type="match status" value="1"/>
</dbReference>
<dbReference type="EMBL" id="JBHTII010000002">
    <property type="protein sequence ID" value="MFD0791858.1"/>
    <property type="molecule type" value="Genomic_DNA"/>
</dbReference>
<evidence type="ECO:0000256" key="1">
    <source>
        <dbReference type="ARBA" id="ARBA00001947"/>
    </source>
</evidence>
<evidence type="ECO:0000259" key="10">
    <source>
        <dbReference type="SMART" id="SM00829"/>
    </source>
</evidence>
<dbReference type="Pfam" id="PF00107">
    <property type="entry name" value="ADH_zinc_N"/>
    <property type="match status" value="1"/>
</dbReference>
<gene>
    <name evidence="11" type="ORF">ACFQ0P_15800</name>
</gene>
<dbReference type="SMART" id="SM00829">
    <property type="entry name" value="PKS_ER"/>
    <property type="match status" value="1"/>
</dbReference>
<comment type="catalytic activity">
    <reaction evidence="7">
        <text>a secondary alcohol + NAD(+) = a ketone + NADH + H(+)</text>
        <dbReference type="Rhea" id="RHEA:10740"/>
        <dbReference type="ChEBI" id="CHEBI:15378"/>
        <dbReference type="ChEBI" id="CHEBI:17087"/>
        <dbReference type="ChEBI" id="CHEBI:35681"/>
        <dbReference type="ChEBI" id="CHEBI:57540"/>
        <dbReference type="ChEBI" id="CHEBI:57945"/>
        <dbReference type="EC" id="1.1.1.1"/>
    </reaction>
</comment>
<protein>
    <recommendedName>
        <fullName evidence="3">alcohol dehydrogenase</fullName>
        <ecNumber evidence="3">1.1.1.1</ecNumber>
    </recommendedName>
</protein>
<dbReference type="PANTHER" id="PTHR42940:SF8">
    <property type="entry name" value="VACUOLAR PROTEIN SORTING-ASSOCIATED PROTEIN 11"/>
    <property type="match status" value="1"/>
</dbReference>
<comment type="catalytic activity">
    <reaction evidence="8">
        <text>a primary alcohol + NAD(+) = an aldehyde + NADH + H(+)</text>
        <dbReference type="Rhea" id="RHEA:10736"/>
        <dbReference type="ChEBI" id="CHEBI:15378"/>
        <dbReference type="ChEBI" id="CHEBI:15734"/>
        <dbReference type="ChEBI" id="CHEBI:17478"/>
        <dbReference type="ChEBI" id="CHEBI:57540"/>
        <dbReference type="ChEBI" id="CHEBI:57945"/>
        <dbReference type="EC" id="1.1.1.1"/>
    </reaction>
</comment>
<evidence type="ECO:0000256" key="6">
    <source>
        <dbReference type="ARBA" id="ARBA00023002"/>
    </source>
</evidence>
<organism evidence="11 12">
    <name type="scientific">Microbacterium insulae</name>
    <dbReference type="NCBI Taxonomy" id="483014"/>
    <lineage>
        <taxon>Bacteria</taxon>
        <taxon>Bacillati</taxon>
        <taxon>Actinomycetota</taxon>
        <taxon>Actinomycetes</taxon>
        <taxon>Micrococcales</taxon>
        <taxon>Microbacteriaceae</taxon>
        <taxon>Microbacterium</taxon>
    </lineage>
</organism>
<dbReference type="InterPro" id="IPR011032">
    <property type="entry name" value="GroES-like_sf"/>
</dbReference>
<evidence type="ECO:0000256" key="2">
    <source>
        <dbReference type="ARBA" id="ARBA00008072"/>
    </source>
</evidence>
<dbReference type="EC" id="1.1.1.1" evidence="3"/>
<keyword evidence="12" id="KW-1185">Reference proteome</keyword>
<reference evidence="12" key="1">
    <citation type="journal article" date="2019" name="Int. J. Syst. Evol. Microbiol.">
        <title>The Global Catalogue of Microorganisms (GCM) 10K type strain sequencing project: providing services to taxonomists for standard genome sequencing and annotation.</title>
        <authorList>
            <consortium name="The Broad Institute Genomics Platform"/>
            <consortium name="The Broad Institute Genome Sequencing Center for Infectious Disease"/>
            <person name="Wu L."/>
            <person name="Ma J."/>
        </authorList>
    </citation>
    <scope>NUCLEOTIDE SEQUENCE [LARGE SCALE GENOMIC DNA]</scope>
    <source>
        <strain evidence="12">CCUG 54523</strain>
    </source>
</reference>
<dbReference type="PANTHER" id="PTHR42940">
    <property type="entry name" value="ALCOHOL DEHYDROGENASE 1-RELATED"/>
    <property type="match status" value="1"/>
</dbReference>
<name>A0ABW3ALG5_9MICO</name>
<evidence type="ECO:0000256" key="4">
    <source>
        <dbReference type="ARBA" id="ARBA00022723"/>
    </source>
</evidence>
<dbReference type="InterPro" id="IPR020843">
    <property type="entry name" value="ER"/>
</dbReference>
<evidence type="ECO:0000313" key="12">
    <source>
        <dbReference type="Proteomes" id="UP001597055"/>
    </source>
</evidence>
<dbReference type="CDD" id="cd08297">
    <property type="entry name" value="CAD3"/>
    <property type="match status" value="1"/>
</dbReference>
<evidence type="ECO:0000256" key="3">
    <source>
        <dbReference type="ARBA" id="ARBA00013190"/>
    </source>
</evidence>
<dbReference type="InterPro" id="IPR002328">
    <property type="entry name" value="ADH_Zn_CS"/>
</dbReference>
<comment type="similarity">
    <text evidence="2 9">Belongs to the zinc-containing alcohol dehydrogenase family.</text>
</comment>
<evidence type="ECO:0000313" key="11">
    <source>
        <dbReference type="EMBL" id="MFD0791858.1"/>
    </source>
</evidence>
<sequence length="352" mass="37117">MRIAEVTAFGSPATVQERPIPHPGHGQVLVRLEACGLCHTDIHAMRGDWPVKPTLPLVPGHEGVGIIEELGEGVTTRTVGQRVAMPWLGHACGDCRYCVDGRENLCERQYNNGYAVAGGYGEYMLADARFATPVPDEVTPVDAAPLTCAGVTTYAAIKNAHVTPGETVTIFGVGGLGHLAVQYARLVGAKVIAVDVTDEKLQLATELGADHVVDARGTDPVAAIRDLGGTDVSVVLAVAPTVFRQAFDALNRGGRLVLVSLPAGGELTIPIFDTVLKGISVIGSIVGTRQDLAEVFALHAAGRTRVITEERDLERVNESVEEVLAGAVPARLVFTYHTADLVPTSDSARAAR</sequence>
<evidence type="ECO:0000256" key="9">
    <source>
        <dbReference type="RuleBase" id="RU361277"/>
    </source>
</evidence>
<dbReference type="Proteomes" id="UP001597055">
    <property type="component" value="Unassembled WGS sequence"/>
</dbReference>
<dbReference type="InterPro" id="IPR036291">
    <property type="entry name" value="NAD(P)-bd_dom_sf"/>
</dbReference>
<evidence type="ECO:0000256" key="5">
    <source>
        <dbReference type="ARBA" id="ARBA00022833"/>
    </source>
</evidence>
<feature type="domain" description="Enoyl reductase (ER)" evidence="10">
    <location>
        <begin position="10"/>
        <end position="334"/>
    </location>
</feature>
<dbReference type="SUPFAM" id="SSF50129">
    <property type="entry name" value="GroES-like"/>
    <property type="match status" value="1"/>
</dbReference>
<dbReference type="PROSITE" id="PS00059">
    <property type="entry name" value="ADH_ZINC"/>
    <property type="match status" value="1"/>
</dbReference>
<dbReference type="InterPro" id="IPR013154">
    <property type="entry name" value="ADH-like_N"/>
</dbReference>
<dbReference type="InterPro" id="IPR013149">
    <property type="entry name" value="ADH-like_C"/>
</dbReference>
<keyword evidence="6" id="KW-0560">Oxidoreductase</keyword>
<dbReference type="SUPFAM" id="SSF51735">
    <property type="entry name" value="NAD(P)-binding Rossmann-fold domains"/>
    <property type="match status" value="1"/>
</dbReference>
<dbReference type="Gene3D" id="3.90.180.10">
    <property type="entry name" value="Medium-chain alcohol dehydrogenases, catalytic domain"/>
    <property type="match status" value="1"/>
</dbReference>
<proteinExistence type="inferred from homology"/>
<keyword evidence="4 9" id="KW-0479">Metal-binding</keyword>